<dbReference type="Proteomes" id="UP000178606">
    <property type="component" value="Unassembled WGS sequence"/>
</dbReference>
<dbReference type="EMBL" id="MFKF01000083">
    <property type="protein sequence ID" value="OGG55351.1"/>
    <property type="molecule type" value="Genomic_DNA"/>
</dbReference>
<dbReference type="Gene3D" id="2.40.128.110">
    <property type="entry name" value="Lipid/polyisoprenoid-binding, YceI-like"/>
    <property type="match status" value="1"/>
</dbReference>
<accession>A0A1F6D224</accession>
<name>A0A1F6D224_HANXR</name>
<protein>
    <recommendedName>
        <fullName evidence="1">Lipid/polyisoprenoid-binding YceI-like domain-containing protein</fullName>
    </recommendedName>
</protein>
<dbReference type="AlphaFoldDB" id="A0A1F6D224"/>
<dbReference type="SMART" id="SM00867">
    <property type="entry name" value="YceI"/>
    <property type="match status" value="1"/>
</dbReference>
<dbReference type="PANTHER" id="PTHR34406:SF1">
    <property type="entry name" value="PROTEIN YCEI"/>
    <property type="match status" value="1"/>
</dbReference>
<comment type="caution">
    <text evidence="2">The sequence shown here is derived from an EMBL/GenBank/DDBJ whole genome shotgun (WGS) entry which is preliminary data.</text>
</comment>
<gene>
    <name evidence="2" type="ORF">A3F84_21680</name>
</gene>
<proteinExistence type="predicted"/>
<dbReference type="InterPro" id="IPR007372">
    <property type="entry name" value="Lipid/polyisoprenoid-bd_YceI"/>
</dbReference>
<dbReference type="Pfam" id="PF04264">
    <property type="entry name" value="YceI"/>
    <property type="match status" value="1"/>
</dbReference>
<feature type="domain" description="Lipid/polyisoprenoid-binding YceI-like" evidence="1">
    <location>
        <begin position="14"/>
        <end position="181"/>
    </location>
</feature>
<evidence type="ECO:0000259" key="1">
    <source>
        <dbReference type="SMART" id="SM00867"/>
    </source>
</evidence>
<evidence type="ECO:0000313" key="3">
    <source>
        <dbReference type="Proteomes" id="UP000178606"/>
    </source>
</evidence>
<reference evidence="2 3" key="1">
    <citation type="journal article" date="2016" name="Nat. Commun.">
        <title>Thousands of microbial genomes shed light on interconnected biogeochemical processes in an aquifer system.</title>
        <authorList>
            <person name="Anantharaman K."/>
            <person name="Brown C.T."/>
            <person name="Hug L.A."/>
            <person name="Sharon I."/>
            <person name="Castelle C.J."/>
            <person name="Probst A.J."/>
            <person name="Thomas B.C."/>
            <person name="Singh A."/>
            <person name="Wilkins M.J."/>
            <person name="Karaoz U."/>
            <person name="Brodie E.L."/>
            <person name="Williams K.H."/>
            <person name="Hubbard S.S."/>
            <person name="Banfield J.F."/>
        </authorList>
    </citation>
    <scope>NUCLEOTIDE SEQUENCE [LARGE SCALE GENOMIC DNA]</scope>
    <source>
        <strain evidence="3">RIFCSPLOWO2_12_FULL_64_10</strain>
    </source>
</reference>
<organism evidence="2 3">
    <name type="scientific">Handelsmanbacteria sp. (strain RIFCSPLOWO2_12_FULL_64_10)</name>
    <dbReference type="NCBI Taxonomy" id="1817868"/>
    <lineage>
        <taxon>Bacteria</taxon>
        <taxon>Candidatus Handelsmaniibacteriota</taxon>
    </lineage>
</organism>
<sequence length="188" mass="20424">MTFVIAVQGVRAETYEVDGTHSSATFSIRHIFSQVKGRFTQVSGSITYDPEEPEKSSVTARIVAASINTDNEKRDTHLKSADFFEVEKYPDITFQSKGVKKEGEKLLVTGTLNMHGVEKEVTLDVEVLGIGPGPRGRTVAGFEATVTINRKDIGINWNKPLGVGKLMLGDDVKVTLSIEAGSRPEAGK</sequence>
<dbReference type="SUPFAM" id="SSF101874">
    <property type="entry name" value="YceI-like"/>
    <property type="match status" value="1"/>
</dbReference>
<dbReference type="PANTHER" id="PTHR34406">
    <property type="entry name" value="PROTEIN YCEI"/>
    <property type="match status" value="1"/>
</dbReference>
<evidence type="ECO:0000313" key="2">
    <source>
        <dbReference type="EMBL" id="OGG55351.1"/>
    </source>
</evidence>
<dbReference type="InterPro" id="IPR036761">
    <property type="entry name" value="TTHA0802/YceI-like_sf"/>
</dbReference>